<keyword evidence="3 5" id="KW-0133">Cell shape</keyword>
<dbReference type="InterPro" id="IPR042175">
    <property type="entry name" value="Cell/Rod_MreC_2"/>
</dbReference>
<organism evidence="10 11">
    <name type="scientific">Oceanomicrobium pacificus</name>
    <dbReference type="NCBI Taxonomy" id="2692916"/>
    <lineage>
        <taxon>Bacteria</taxon>
        <taxon>Pseudomonadati</taxon>
        <taxon>Pseudomonadota</taxon>
        <taxon>Alphaproteobacteria</taxon>
        <taxon>Rhodobacterales</taxon>
        <taxon>Paracoccaceae</taxon>
        <taxon>Oceanomicrobium</taxon>
    </lineage>
</organism>
<feature type="transmembrane region" description="Helical" evidence="8">
    <location>
        <begin position="18"/>
        <end position="36"/>
    </location>
</feature>
<name>A0A6B0TJN0_9RHOB</name>
<feature type="domain" description="Rod shape-determining protein MreC beta-barrel core" evidence="9">
    <location>
        <begin position="129"/>
        <end position="268"/>
    </location>
</feature>
<comment type="caution">
    <text evidence="10">The sequence shown here is derived from an EMBL/GenBank/DDBJ whole genome shotgun (WGS) entry which is preliminary data.</text>
</comment>
<evidence type="ECO:0000256" key="7">
    <source>
        <dbReference type="SAM" id="MobiDB-lite"/>
    </source>
</evidence>
<dbReference type="AlphaFoldDB" id="A0A6B0TJN0"/>
<evidence type="ECO:0000313" key="10">
    <source>
        <dbReference type="EMBL" id="MXU64647.1"/>
    </source>
</evidence>
<dbReference type="Gene3D" id="2.40.10.350">
    <property type="entry name" value="Rod shape-determining protein MreC, domain 2"/>
    <property type="match status" value="1"/>
</dbReference>
<keyword evidence="8" id="KW-0812">Transmembrane</keyword>
<comment type="similarity">
    <text evidence="1 5">Belongs to the MreC family.</text>
</comment>
<dbReference type="Pfam" id="PF04085">
    <property type="entry name" value="MreC"/>
    <property type="match status" value="1"/>
</dbReference>
<protein>
    <recommendedName>
        <fullName evidence="2 5">Cell shape-determining protein MreC</fullName>
    </recommendedName>
    <alternativeName>
        <fullName evidence="4 5">Cell shape protein MreC</fullName>
    </alternativeName>
</protein>
<gene>
    <name evidence="10" type="primary">mreC</name>
    <name evidence="10" type="ORF">GSH16_04255</name>
</gene>
<dbReference type="InterPro" id="IPR007221">
    <property type="entry name" value="MreC"/>
</dbReference>
<dbReference type="NCBIfam" id="TIGR00219">
    <property type="entry name" value="mreC"/>
    <property type="match status" value="1"/>
</dbReference>
<evidence type="ECO:0000313" key="11">
    <source>
        <dbReference type="Proteomes" id="UP000436016"/>
    </source>
</evidence>
<evidence type="ECO:0000256" key="8">
    <source>
        <dbReference type="SAM" id="Phobius"/>
    </source>
</evidence>
<feature type="region of interest" description="Disordered" evidence="7">
    <location>
        <begin position="278"/>
        <end position="300"/>
    </location>
</feature>
<reference evidence="10 11" key="1">
    <citation type="submission" date="2019-12" db="EMBL/GenBank/DDBJ databases">
        <title>Strain KN286 was isolated from seawater, which was collected from Caroline Seamount in the tropical western Pacific.</title>
        <authorList>
            <person name="Wang Q."/>
        </authorList>
    </citation>
    <scope>NUCLEOTIDE SEQUENCE [LARGE SCALE GENOMIC DNA]</scope>
    <source>
        <strain evidence="10 11">KN286</strain>
    </source>
</reference>
<dbReference type="Gene3D" id="2.40.10.340">
    <property type="entry name" value="Rod shape-determining protein MreC, domain 1"/>
    <property type="match status" value="1"/>
</dbReference>
<evidence type="ECO:0000256" key="1">
    <source>
        <dbReference type="ARBA" id="ARBA00009369"/>
    </source>
</evidence>
<keyword evidence="8" id="KW-1133">Transmembrane helix</keyword>
<dbReference type="PIRSF" id="PIRSF038471">
    <property type="entry name" value="MreC"/>
    <property type="match status" value="1"/>
</dbReference>
<keyword evidence="11" id="KW-1185">Reference proteome</keyword>
<evidence type="ECO:0000256" key="3">
    <source>
        <dbReference type="ARBA" id="ARBA00022960"/>
    </source>
</evidence>
<feature type="coiled-coil region" evidence="6">
    <location>
        <begin position="86"/>
        <end position="113"/>
    </location>
</feature>
<dbReference type="GO" id="GO:0005886">
    <property type="term" value="C:plasma membrane"/>
    <property type="evidence" value="ECO:0007669"/>
    <property type="project" value="TreeGrafter"/>
</dbReference>
<evidence type="ECO:0000259" key="9">
    <source>
        <dbReference type="Pfam" id="PF04085"/>
    </source>
</evidence>
<dbReference type="PANTHER" id="PTHR34138:SF1">
    <property type="entry name" value="CELL SHAPE-DETERMINING PROTEIN MREC"/>
    <property type="match status" value="1"/>
</dbReference>
<proteinExistence type="inferred from homology"/>
<dbReference type="RefSeq" id="WP_235912928.1">
    <property type="nucleotide sequence ID" value="NZ_WUWG01000001.1"/>
</dbReference>
<dbReference type="PANTHER" id="PTHR34138">
    <property type="entry name" value="CELL SHAPE-DETERMINING PROTEIN MREC"/>
    <property type="match status" value="1"/>
</dbReference>
<dbReference type="Proteomes" id="UP000436016">
    <property type="component" value="Unassembled WGS sequence"/>
</dbReference>
<evidence type="ECO:0000256" key="6">
    <source>
        <dbReference type="SAM" id="Coils"/>
    </source>
</evidence>
<comment type="function">
    <text evidence="5">Involved in formation and maintenance of cell shape.</text>
</comment>
<sequence>MSSKTEAIPGFWLVLRRLLLAGLCLLLLGTFLIWRIDSPRVERFRMAMVDRAVPLLDWTLSPLSFAAGIVSDFQSYARVYEQNQELRRELQRMRDWQEVAIQLEQKNARLRALNNVRLSPRLSYVTGEVLTDSGSPFHQSALINIGLQDEISDGMAAMDDLGLVGRISGIGQRSARIVFITDINSRVPVLVQPSGQRGIVSGDNSGLPVLEFLEEASAVQAGDRVITSGDGGVFPSDLLVGQVLRAADGRLLVRPAADFRRLEYLRVLRTVEQPRIEGPGNLILPPSEEQSRAGPLGGGR</sequence>
<evidence type="ECO:0000256" key="2">
    <source>
        <dbReference type="ARBA" id="ARBA00013855"/>
    </source>
</evidence>
<dbReference type="EMBL" id="WUWG01000001">
    <property type="protein sequence ID" value="MXU64647.1"/>
    <property type="molecule type" value="Genomic_DNA"/>
</dbReference>
<dbReference type="InterPro" id="IPR055342">
    <property type="entry name" value="MreC_beta-barrel_core"/>
</dbReference>
<evidence type="ECO:0000256" key="5">
    <source>
        <dbReference type="PIRNR" id="PIRNR038471"/>
    </source>
</evidence>
<accession>A0A6B0TJN0</accession>
<dbReference type="GO" id="GO:0008360">
    <property type="term" value="P:regulation of cell shape"/>
    <property type="evidence" value="ECO:0007669"/>
    <property type="project" value="UniProtKB-KW"/>
</dbReference>
<keyword evidence="6" id="KW-0175">Coiled coil</keyword>
<dbReference type="InterPro" id="IPR042177">
    <property type="entry name" value="Cell/Rod_1"/>
</dbReference>
<evidence type="ECO:0000256" key="4">
    <source>
        <dbReference type="ARBA" id="ARBA00032089"/>
    </source>
</evidence>
<keyword evidence="8" id="KW-0472">Membrane</keyword>